<dbReference type="OrthoDB" id="9803906at2"/>
<gene>
    <name evidence="11" type="primary">radA</name>
    <name evidence="15" type="ORF">BFC18_17655</name>
</gene>
<dbReference type="GO" id="GO:0016787">
    <property type="term" value="F:hydrolase activity"/>
    <property type="evidence" value="ECO:0007669"/>
    <property type="project" value="UniProtKB-KW"/>
</dbReference>
<keyword evidence="10 11" id="KW-0234">DNA repair</keyword>
<evidence type="ECO:0000313" key="16">
    <source>
        <dbReference type="Proteomes" id="UP000175691"/>
    </source>
</evidence>
<keyword evidence="4 13" id="KW-0863">Zinc-finger</keyword>
<keyword evidence="2 11" id="KW-0547">Nucleotide-binding</keyword>
<dbReference type="Pfam" id="PF18073">
    <property type="entry name" value="Zn_ribbon_LapB"/>
    <property type="match status" value="1"/>
</dbReference>
<keyword evidence="8 11" id="KW-0346">Stress response</keyword>
<dbReference type="SUPFAM" id="SSF54211">
    <property type="entry name" value="Ribosomal protein S5 domain 2-like"/>
    <property type="match status" value="1"/>
</dbReference>
<dbReference type="PANTHER" id="PTHR32472:SF10">
    <property type="entry name" value="DNA REPAIR PROTEIN RADA-LIKE PROTEIN"/>
    <property type="match status" value="1"/>
</dbReference>
<organism evidence="15 16">
    <name type="scientific">Alteromonas confluentis</name>
    <dbReference type="NCBI Taxonomy" id="1656094"/>
    <lineage>
        <taxon>Bacteria</taxon>
        <taxon>Pseudomonadati</taxon>
        <taxon>Pseudomonadota</taxon>
        <taxon>Gammaproteobacteria</taxon>
        <taxon>Alteromonadales</taxon>
        <taxon>Alteromonadaceae</taxon>
        <taxon>Alteromonas/Salinimonas group</taxon>
        <taxon>Alteromonas</taxon>
    </lineage>
</organism>
<evidence type="ECO:0000256" key="12">
    <source>
        <dbReference type="NCBIfam" id="TIGR00416"/>
    </source>
</evidence>
<keyword evidence="1 11" id="KW-0479">Metal-binding</keyword>
<dbReference type="InterPro" id="IPR004504">
    <property type="entry name" value="DNA_repair_RadA"/>
</dbReference>
<feature type="short sequence motif" description="RadA KNRFG motif" evidence="11">
    <location>
        <begin position="254"/>
        <end position="258"/>
    </location>
</feature>
<dbReference type="PROSITE" id="PS50162">
    <property type="entry name" value="RECA_2"/>
    <property type="match status" value="1"/>
</dbReference>
<dbReference type="InterPro" id="IPR003593">
    <property type="entry name" value="AAA+_ATPase"/>
</dbReference>
<evidence type="ECO:0000259" key="14">
    <source>
        <dbReference type="PROSITE" id="PS50162"/>
    </source>
</evidence>
<dbReference type="InterPro" id="IPR027417">
    <property type="entry name" value="P-loop_NTPase"/>
</dbReference>
<dbReference type="STRING" id="1656094.BFC18_17655"/>
<name>A0A1E7Z7X7_9ALTE</name>
<dbReference type="Pfam" id="PF13481">
    <property type="entry name" value="AAA_25"/>
    <property type="match status" value="1"/>
</dbReference>
<dbReference type="GO" id="GO:0005829">
    <property type="term" value="C:cytosol"/>
    <property type="evidence" value="ECO:0007669"/>
    <property type="project" value="TreeGrafter"/>
</dbReference>
<dbReference type="GO" id="GO:0005524">
    <property type="term" value="F:ATP binding"/>
    <property type="evidence" value="ECO:0007669"/>
    <property type="project" value="UniProtKB-UniRule"/>
</dbReference>
<dbReference type="FunFam" id="3.40.50.300:FF:000050">
    <property type="entry name" value="DNA repair protein RadA"/>
    <property type="match status" value="1"/>
</dbReference>
<proteinExistence type="inferred from homology"/>
<dbReference type="NCBIfam" id="TIGR00416">
    <property type="entry name" value="sms"/>
    <property type="match status" value="1"/>
</dbReference>
<dbReference type="PRINTS" id="PR01874">
    <property type="entry name" value="DNAREPAIRADA"/>
</dbReference>
<reference evidence="15 16" key="1">
    <citation type="submission" date="2016-08" db="EMBL/GenBank/DDBJ databases">
        <authorList>
            <person name="Seilhamer J.J."/>
        </authorList>
    </citation>
    <scope>NUCLEOTIDE SEQUENCE [LARGE SCALE GENOMIC DNA]</scope>
    <source>
        <strain evidence="15 16">KCTC 42603</strain>
    </source>
</reference>
<keyword evidence="7 11" id="KW-0067">ATP-binding</keyword>
<keyword evidence="6 13" id="KW-0862">Zinc</keyword>
<dbReference type="RefSeq" id="WP_070126730.1">
    <property type="nucleotide sequence ID" value="NZ_MDHN01000039.1"/>
</dbReference>
<keyword evidence="5" id="KW-0378">Hydrolase</keyword>
<evidence type="ECO:0000256" key="7">
    <source>
        <dbReference type="ARBA" id="ARBA00022840"/>
    </source>
</evidence>
<dbReference type="InterPro" id="IPR020568">
    <property type="entry name" value="Ribosomal_Su5_D2-typ_SF"/>
</dbReference>
<feature type="binding site" evidence="11">
    <location>
        <begin position="98"/>
        <end position="105"/>
    </location>
    <ligand>
        <name>ATP</name>
        <dbReference type="ChEBI" id="CHEBI:30616"/>
    </ligand>
</feature>
<dbReference type="SMART" id="SM00382">
    <property type="entry name" value="AAA"/>
    <property type="match status" value="1"/>
</dbReference>
<dbReference type="GO" id="GO:0000725">
    <property type="term" value="P:recombinational repair"/>
    <property type="evidence" value="ECO:0007669"/>
    <property type="project" value="UniProtKB-UniRule"/>
</dbReference>
<comment type="caution">
    <text evidence="15">The sequence shown here is derived from an EMBL/GenBank/DDBJ whole genome shotgun (WGS) entry which is preliminary data.</text>
</comment>
<dbReference type="CDD" id="cd01121">
    <property type="entry name" value="RadA_SMS_N"/>
    <property type="match status" value="1"/>
</dbReference>
<protein>
    <recommendedName>
        <fullName evidence="11 12">DNA repair protein RadA</fullName>
    </recommendedName>
</protein>
<evidence type="ECO:0000256" key="3">
    <source>
        <dbReference type="ARBA" id="ARBA00022763"/>
    </source>
</evidence>
<dbReference type="Proteomes" id="UP000175691">
    <property type="component" value="Unassembled WGS sequence"/>
</dbReference>
<evidence type="ECO:0000256" key="13">
    <source>
        <dbReference type="RuleBase" id="RU003555"/>
    </source>
</evidence>
<evidence type="ECO:0000256" key="9">
    <source>
        <dbReference type="ARBA" id="ARBA00023125"/>
    </source>
</evidence>
<evidence type="ECO:0000256" key="8">
    <source>
        <dbReference type="ARBA" id="ARBA00023016"/>
    </source>
</evidence>
<dbReference type="InterPro" id="IPR041166">
    <property type="entry name" value="Rubredoxin_2"/>
</dbReference>
<dbReference type="GO" id="GO:0140664">
    <property type="term" value="F:ATP-dependent DNA damage sensor activity"/>
    <property type="evidence" value="ECO:0007669"/>
    <property type="project" value="InterPro"/>
</dbReference>
<evidence type="ECO:0000256" key="2">
    <source>
        <dbReference type="ARBA" id="ARBA00022741"/>
    </source>
</evidence>
<dbReference type="Gene3D" id="3.40.50.300">
    <property type="entry name" value="P-loop containing nucleotide triphosphate hydrolases"/>
    <property type="match status" value="1"/>
</dbReference>
<evidence type="ECO:0000256" key="10">
    <source>
        <dbReference type="ARBA" id="ARBA00023204"/>
    </source>
</evidence>
<dbReference type="InterPro" id="IPR020588">
    <property type="entry name" value="RecA_ATP-bd"/>
</dbReference>
<dbReference type="PANTHER" id="PTHR32472">
    <property type="entry name" value="DNA REPAIR PROTEIN RADA"/>
    <property type="match status" value="1"/>
</dbReference>
<comment type="domain">
    <text evidence="11">The middle region has homology to RecA with ATPase motifs including the RadA KNRFG motif, while the C-terminus is homologous to Lon protease.</text>
</comment>
<dbReference type="Pfam" id="PF13541">
    <property type="entry name" value="ChlI"/>
    <property type="match status" value="1"/>
</dbReference>
<accession>A0A1E7Z7X7</accession>
<evidence type="ECO:0000256" key="1">
    <source>
        <dbReference type="ARBA" id="ARBA00022723"/>
    </source>
</evidence>
<evidence type="ECO:0000256" key="4">
    <source>
        <dbReference type="ARBA" id="ARBA00022771"/>
    </source>
</evidence>
<comment type="function">
    <text evidence="11">Plays a role in repairing double-strand DNA breaks, probably involving stabilizing or processing branched DNA or blocked replication forks.</text>
</comment>
<dbReference type="InterPro" id="IPR014721">
    <property type="entry name" value="Ribsml_uS5_D2-typ_fold_subgr"/>
</dbReference>
<evidence type="ECO:0000256" key="11">
    <source>
        <dbReference type="HAMAP-Rule" id="MF_01498"/>
    </source>
</evidence>
<comment type="function">
    <text evidence="13">DNA-dependent ATPase involved in processing of recombination intermediates, plays a role in repairing DNA breaks. Stimulates the branch migration of RecA-mediated strand transfer reactions, allowing the 3' invading strand to extend heteroduplex DNA faster. Binds ssDNA in the presence of ADP but not other nucleotides, has ATPase activity that is stimulated by ssDNA and various branched DNA structures, but inhibited by SSB. Does not have RecA's homology-searching function.</text>
</comment>
<dbReference type="GO" id="GO:0008270">
    <property type="term" value="F:zinc ion binding"/>
    <property type="evidence" value="ECO:0007669"/>
    <property type="project" value="UniProtKB-KW"/>
</dbReference>
<dbReference type="Gene3D" id="3.30.230.10">
    <property type="match status" value="1"/>
</dbReference>
<dbReference type="SUPFAM" id="SSF52540">
    <property type="entry name" value="P-loop containing nucleoside triphosphate hydrolases"/>
    <property type="match status" value="1"/>
</dbReference>
<dbReference type="GO" id="GO:0003684">
    <property type="term" value="F:damaged DNA binding"/>
    <property type="evidence" value="ECO:0007669"/>
    <property type="project" value="InterPro"/>
</dbReference>
<sequence>MAKRKTAYVCSDCGAEFPRWQGQCSDCKSWNTISEFVVSPAKTPKAGFSGYAGQTNARIEPLNAINLEALPRFTSGFKELDRVLGGGIVPGAAMLIGGSPGAGKSTLLLQVMCELAKEKSALYVTGEESLQQVALRAQRLNLPTDKLMMLAETNVETICELALTQQPKIMVIDSIQVMNVSDVQSAPGSVSQVRESAAYLTRFAKQNHIAMFIVGHVTKDGNLAGPKVLEHCIDCSMMLEGESDGRFRTLRSHKNRFGAVNELGVFGMTERGLREVNNPSAIFLSRGENQAPGSSVMVVWEGTRPLLVEIQALVDYSQMANPRRIAVGLEQNRLAMLLAVLHRHGNVQMNDQDVFVNVVGGVKIGETGADLALLLAMVSSFRNRSLPRDLIVFGEVGLAGEIRPVPNGTERITEAAKHGFKRAIVPKANAPKQPIPGLTVVPVSQLSDALEAVSEQ</sequence>
<dbReference type="HAMAP" id="MF_01498">
    <property type="entry name" value="RadA_bact"/>
    <property type="match status" value="1"/>
</dbReference>
<evidence type="ECO:0000256" key="5">
    <source>
        <dbReference type="ARBA" id="ARBA00022801"/>
    </source>
</evidence>
<comment type="similarity">
    <text evidence="11 13">Belongs to the RecA family. RadA subfamily.</text>
</comment>
<evidence type="ECO:0000313" key="15">
    <source>
        <dbReference type="EMBL" id="OFC69587.1"/>
    </source>
</evidence>
<dbReference type="EMBL" id="MDHN01000039">
    <property type="protein sequence ID" value="OFC69587.1"/>
    <property type="molecule type" value="Genomic_DNA"/>
</dbReference>
<evidence type="ECO:0000256" key="6">
    <source>
        <dbReference type="ARBA" id="ARBA00022833"/>
    </source>
</evidence>
<keyword evidence="16" id="KW-1185">Reference proteome</keyword>
<dbReference type="FunFam" id="3.30.230.10:FF:000011">
    <property type="entry name" value="DNA repair protein RadA"/>
    <property type="match status" value="1"/>
</dbReference>
<feature type="domain" description="RecA family profile 1" evidence="14">
    <location>
        <begin position="69"/>
        <end position="217"/>
    </location>
</feature>
<dbReference type="AlphaFoldDB" id="A0A1E7Z7X7"/>
<keyword evidence="3 11" id="KW-0227">DNA damage</keyword>
<keyword evidence="9 11" id="KW-0238">DNA-binding</keyword>
<feature type="region of interest" description="Lon-protease-like" evidence="11">
    <location>
        <begin position="353"/>
        <end position="456"/>
    </location>
</feature>